<dbReference type="InterPro" id="IPR013520">
    <property type="entry name" value="Ribonucl_H"/>
</dbReference>
<feature type="domain" description="Exonuclease" evidence="4">
    <location>
        <begin position="28"/>
        <end position="201"/>
    </location>
</feature>
<dbReference type="SUPFAM" id="SSF53098">
    <property type="entry name" value="Ribonuclease H-like"/>
    <property type="match status" value="1"/>
</dbReference>
<dbReference type="InterPro" id="IPR036397">
    <property type="entry name" value="RNaseH_sf"/>
</dbReference>
<proteinExistence type="predicted"/>
<dbReference type="PANTHER" id="PTHR30231:SF4">
    <property type="entry name" value="PROTEIN NEN2"/>
    <property type="match status" value="1"/>
</dbReference>
<keyword evidence="2 5" id="KW-0378">Hydrolase</keyword>
<dbReference type="CDD" id="cd06127">
    <property type="entry name" value="DEDDh"/>
    <property type="match status" value="1"/>
</dbReference>
<dbReference type="EMBL" id="CAKMMF010000020">
    <property type="protein sequence ID" value="CAH1212671.1"/>
    <property type="molecule type" value="Genomic_DNA"/>
</dbReference>
<name>A0ABM9CI60_9BACL</name>
<dbReference type="EC" id="3.1.-.-" evidence="5"/>
<keyword evidence="6" id="KW-1185">Reference proteome</keyword>
<dbReference type="Pfam" id="PF00929">
    <property type="entry name" value="RNase_T"/>
    <property type="match status" value="1"/>
</dbReference>
<evidence type="ECO:0000313" key="5">
    <source>
        <dbReference type="EMBL" id="CAH1212671.1"/>
    </source>
</evidence>
<dbReference type="SMART" id="SM00479">
    <property type="entry name" value="EXOIII"/>
    <property type="match status" value="1"/>
</dbReference>
<accession>A0ABM9CI60</accession>
<evidence type="ECO:0000256" key="1">
    <source>
        <dbReference type="ARBA" id="ARBA00022722"/>
    </source>
</evidence>
<keyword evidence="1" id="KW-0540">Nuclease</keyword>
<comment type="caution">
    <text evidence="5">The sequence shown here is derived from an EMBL/GenBank/DDBJ whole genome shotgun (WGS) entry which is preliminary data.</text>
</comment>
<keyword evidence="3 5" id="KW-0269">Exonuclease</keyword>
<dbReference type="RefSeq" id="WP_236343956.1">
    <property type="nucleotide sequence ID" value="NZ_CAKMMF010000020.1"/>
</dbReference>
<organism evidence="5 6">
    <name type="scientific">Paenibacillus plantiphilus</name>
    <dbReference type="NCBI Taxonomy" id="2905650"/>
    <lineage>
        <taxon>Bacteria</taxon>
        <taxon>Bacillati</taxon>
        <taxon>Bacillota</taxon>
        <taxon>Bacilli</taxon>
        <taxon>Bacillales</taxon>
        <taxon>Paenibacillaceae</taxon>
        <taxon>Paenibacillus</taxon>
    </lineage>
</organism>
<evidence type="ECO:0000259" key="4">
    <source>
        <dbReference type="SMART" id="SM00479"/>
    </source>
</evidence>
<dbReference type="GO" id="GO:0004527">
    <property type="term" value="F:exonuclease activity"/>
    <property type="evidence" value="ECO:0007669"/>
    <property type="project" value="UniProtKB-KW"/>
</dbReference>
<evidence type="ECO:0000256" key="2">
    <source>
        <dbReference type="ARBA" id="ARBA00022801"/>
    </source>
</evidence>
<sequence length="224" mass="26178">MLIPRIVQEDRYQYKIENIRIENVLHRKYCVFDLEGTGPDEKHDHITQIGAIFVENGAIDYSRTFVSLVKSPKRIPPEIEKFTNINNLDLESAPAFKEVMRDFFDFIGDDAILVAQCGFEYDYHLLSNEWIRNEMMGVQLMTMDTKVLFAAIHPEIKATYSTDFLLRYYNIDSDDVPRHNALGDSILVARILCSILKEYKQHQIQDLNVDRELLIQKYIRTPLS</sequence>
<reference evidence="5" key="1">
    <citation type="submission" date="2022-01" db="EMBL/GenBank/DDBJ databases">
        <authorList>
            <person name="Criscuolo A."/>
        </authorList>
    </citation>
    <scope>NUCLEOTIDE SEQUENCE</scope>
    <source>
        <strain evidence="5">CIP111893</strain>
    </source>
</reference>
<dbReference type="Proteomes" id="UP000838686">
    <property type="component" value="Unassembled WGS sequence"/>
</dbReference>
<evidence type="ECO:0000256" key="3">
    <source>
        <dbReference type="ARBA" id="ARBA00022839"/>
    </source>
</evidence>
<dbReference type="InterPro" id="IPR012337">
    <property type="entry name" value="RNaseH-like_sf"/>
</dbReference>
<protein>
    <submittedName>
        <fullName evidence="5">3'-5' exonuclease DinG</fullName>
        <ecNumber evidence="5">3.1.-.-</ecNumber>
    </submittedName>
</protein>
<evidence type="ECO:0000313" key="6">
    <source>
        <dbReference type="Proteomes" id="UP000838686"/>
    </source>
</evidence>
<dbReference type="PANTHER" id="PTHR30231">
    <property type="entry name" value="DNA POLYMERASE III SUBUNIT EPSILON"/>
    <property type="match status" value="1"/>
</dbReference>
<gene>
    <name evidence="5" type="primary">dinG_3</name>
    <name evidence="5" type="ORF">PAECIP111893_03578</name>
</gene>
<dbReference type="Gene3D" id="3.30.420.10">
    <property type="entry name" value="Ribonuclease H-like superfamily/Ribonuclease H"/>
    <property type="match status" value="1"/>
</dbReference>